<dbReference type="PROSITE" id="PS01180">
    <property type="entry name" value="CUB"/>
    <property type="match status" value="1"/>
</dbReference>
<dbReference type="InterPro" id="IPR035914">
    <property type="entry name" value="Sperma_CUB_dom_sf"/>
</dbReference>
<evidence type="ECO:0000259" key="3">
    <source>
        <dbReference type="PROSITE" id="PS01180"/>
    </source>
</evidence>
<keyword evidence="1 2" id="KW-1015">Disulfide bond</keyword>
<dbReference type="CDD" id="cd00041">
    <property type="entry name" value="CUB"/>
    <property type="match status" value="1"/>
</dbReference>
<dbReference type="SUPFAM" id="SSF49854">
    <property type="entry name" value="Spermadhesin, CUB domain"/>
    <property type="match status" value="1"/>
</dbReference>
<evidence type="ECO:0000256" key="1">
    <source>
        <dbReference type="ARBA" id="ARBA00023157"/>
    </source>
</evidence>
<dbReference type="Gene3D" id="2.60.120.290">
    <property type="entry name" value="Spermadhesin, CUB domain"/>
    <property type="match status" value="1"/>
</dbReference>
<dbReference type="Proteomes" id="UP000053676">
    <property type="component" value="Unassembled WGS sequence"/>
</dbReference>
<dbReference type="KEGG" id="nai:NECAME_18367"/>
<keyword evidence="5" id="KW-1185">Reference proteome</keyword>
<dbReference type="AlphaFoldDB" id="W2SX42"/>
<dbReference type="InterPro" id="IPR000859">
    <property type="entry name" value="CUB_dom"/>
</dbReference>
<dbReference type="SMART" id="SM00042">
    <property type="entry name" value="CUB"/>
    <property type="match status" value="1"/>
</dbReference>
<feature type="non-terminal residue" evidence="4">
    <location>
        <position position="1"/>
    </location>
</feature>
<dbReference type="EMBL" id="KI660961">
    <property type="protein sequence ID" value="ETN73401.1"/>
    <property type="molecule type" value="Genomic_DNA"/>
</dbReference>
<dbReference type="PANTHER" id="PTHR46908:SF4">
    <property type="entry name" value="TUMOR NECROSIS FACTOR-INDUCIBLE GENE 6 PROTEIN"/>
    <property type="match status" value="1"/>
</dbReference>
<evidence type="ECO:0000256" key="2">
    <source>
        <dbReference type="PROSITE-ProRule" id="PRU00059"/>
    </source>
</evidence>
<organism evidence="4 5">
    <name type="scientific">Necator americanus</name>
    <name type="common">Human hookworm</name>
    <dbReference type="NCBI Taxonomy" id="51031"/>
    <lineage>
        <taxon>Eukaryota</taxon>
        <taxon>Metazoa</taxon>
        <taxon>Ecdysozoa</taxon>
        <taxon>Nematoda</taxon>
        <taxon>Chromadorea</taxon>
        <taxon>Rhabditida</taxon>
        <taxon>Rhabditina</taxon>
        <taxon>Rhabditomorpha</taxon>
        <taxon>Strongyloidea</taxon>
        <taxon>Ancylostomatidae</taxon>
        <taxon>Bunostominae</taxon>
        <taxon>Necator</taxon>
    </lineage>
</organism>
<reference evidence="5" key="1">
    <citation type="journal article" date="2014" name="Nat. Genet.">
        <title>Genome of the human hookworm Necator americanus.</title>
        <authorList>
            <person name="Tang Y.T."/>
            <person name="Gao X."/>
            <person name="Rosa B.A."/>
            <person name="Abubucker S."/>
            <person name="Hallsworth-Pepin K."/>
            <person name="Martin J."/>
            <person name="Tyagi R."/>
            <person name="Heizer E."/>
            <person name="Zhang X."/>
            <person name="Bhonagiri-Palsikar V."/>
            <person name="Minx P."/>
            <person name="Warren W.C."/>
            <person name="Wang Q."/>
            <person name="Zhan B."/>
            <person name="Hotez P.J."/>
            <person name="Sternberg P.W."/>
            <person name="Dougall A."/>
            <person name="Gaze S.T."/>
            <person name="Mulvenna J."/>
            <person name="Sotillo J."/>
            <person name="Ranganathan S."/>
            <person name="Rabelo E.M."/>
            <person name="Wilson R.K."/>
            <person name="Felgner P.L."/>
            <person name="Bethony J."/>
            <person name="Hawdon J.M."/>
            <person name="Gasser R.B."/>
            <person name="Loukas A."/>
            <person name="Mitreva M."/>
        </authorList>
    </citation>
    <scope>NUCLEOTIDE SEQUENCE [LARGE SCALE GENOMIC DNA]</scope>
</reference>
<sequence length="232" mass="26023">VLDGPHSDARLMRRYCRKVVAAEPLTSEDHEITVRYKQHGGPMLGPLYGFLAHFSTVCTDIVLTDFVGSIQSPGYPNKVWTGQYCSWTIKAPPGNRIQVNFHSFVIDRRIRYGTFGDGEVAEATVKIGNTINVTNKLTETCSDVVKPMVVKSKNNILHITYQSKKQEQNQFWLTWTTIGCGGTLITPANISANVNRMNRNAEQLECQWQIKRSGFFTNNFTETVKLTASCIG</sequence>
<name>W2SX42_NECAM</name>
<comment type="caution">
    <text evidence="2">Lacks conserved residue(s) required for the propagation of feature annotation.</text>
</comment>
<feature type="disulfide bond" evidence="2">
    <location>
        <begin position="58"/>
        <end position="85"/>
    </location>
</feature>
<evidence type="ECO:0000313" key="4">
    <source>
        <dbReference type="EMBL" id="ETN73401.1"/>
    </source>
</evidence>
<dbReference type="Pfam" id="PF00431">
    <property type="entry name" value="CUB"/>
    <property type="match status" value="1"/>
</dbReference>
<dbReference type="PANTHER" id="PTHR46908">
    <property type="entry name" value="CUBILIN-LIKE PROTEIN"/>
    <property type="match status" value="1"/>
</dbReference>
<feature type="domain" description="CUB" evidence="3">
    <location>
        <begin position="58"/>
        <end position="178"/>
    </location>
</feature>
<proteinExistence type="predicted"/>
<accession>W2SX42</accession>
<evidence type="ECO:0000313" key="5">
    <source>
        <dbReference type="Proteomes" id="UP000053676"/>
    </source>
</evidence>
<dbReference type="STRING" id="51031.W2SX42"/>
<dbReference type="OrthoDB" id="10009301at2759"/>
<gene>
    <name evidence="4" type="ORF">NECAME_18367</name>
</gene>
<dbReference type="InterPro" id="IPR052129">
    <property type="entry name" value="Spermadhesin-Link_domain"/>
</dbReference>
<protein>
    <submittedName>
        <fullName evidence="4">CUB domain protein</fullName>
    </submittedName>
</protein>